<sequence length="86" mass="9579">MSTELKNGQVVGVVVSEFIYSPTVQIDISKVHLYGTSSPVAKGCKGEHVLSDEALKSGKLAIQYTFPEMQKDLIPEVSKKRKHYRK</sequence>
<dbReference type="AlphaFoldDB" id="A0A0G0QLY3"/>
<evidence type="ECO:0000313" key="2">
    <source>
        <dbReference type="Proteomes" id="UP000034246"/>
    </source>
</evidence>
<organism evidence="1 2">
    <name type="scientific">Candidatus Woesebacteria bacterium GW2011_GWA1_39_21</name>
    <dbReference type="NCBI Taxonomy" id="1618550"/>
    <lineage>
        <taxon>Bacteria</taxon>
        <taxon>Candidatus Woeseibacteriota</taxon>
    </lineage>
</organism>
<evidence type="ECO:0000313" key="1">
    <source>
        <dbReference type="EMBL" id="KKR11410.1"/>
    </source>
</evidence>
<name>A0A0G0QLY3_9BACT</name>
<dbReference type="Proteomes" id="UP000034246">
    <property type="component" value="Unassembled WGS sequence"/>
</dbReference>
<comment type="caution">
    <text evidence="1">The sequence shown here is derived from an EMBL/GenBank/DDBJ whole genome shotgun (WGS) entry which is preliminary data.</text>
</comment>
<dbReference type="STRING" id="1618550.UT39_C0008G0043"/>
<accession>A0A0G0QLY3</accession>
<protein>
    <submittedName>
        <fullName evidence="1">Uncharacterized protein</fullName>
    </submittedName>
</protein>
<reference evidence="1 2" key="1">
    <citation type="journal article" date="2015" name="Nature">
        <title>rRNA introns, odd ribosomes, and small enigmatic genomes across a large radiation of phyla.</title>
        <authorList>
            <person name="Brown C.T."/>
            <person name="Hug L.A."/>
            <person name="Thomas B.C."/>
            <person name="Sharon I."/>
            <person name="Castelle C.J."/>
            <person name="Singh A."/>
            <person name="Wilkins M.J."/>
            <person name="Williams K.H."/>
            <person name="Banfield J.F."/>
        </authorList>
    </citation>
    <scope>NUCLEOTIDE SEQUENCE [LARGE SCALE GENOMIC DNA]</scope>
</reference>
<proteinExistence type="predicted"/>
<gene>
    <name evidence="1" type="ORF">UT39_C0008G0043</name>
</gene>
<dbReference type="EMBL" id="LBWP01000008">
    <property type="protein sequence ID" value="KKR11410.1"/>
    <property type="molecule type" value="Genomic_DNA"/>
</dbReference>